<evidence type="ECO:0000313" key="2">
    <source>
        <dbReference type="Proteomes" id="UP000198211"/>
    </source>
</evidence>
<sequence>MHEITEEVKTGRYDETAEHFPNEMELTDYAHELAFLPDLTEPVVTSLDYTGPNVRNSALSEDQSTKLVEVLKKHEKIMIASGDALSPPA</sequence>
<dbReference type="EMBL" id="NBNE01004815">
    <property type="protein sequence ID" value="OWZ04708.1"/>
    <property type="molecule type" value="Genomic_DNA"/>
</dbReference>
<evidence type="ECO:0000313" key="1">
    <source>
        <dbReference type="EMBL" id="OWZ04708.1"/>
    </source>
</evidence>
<protein>
    <recommendedName>
        <fullName evidence="3">Reverse transcriptase</fullName>
    </recommendedName>
</protein>
<proteinExistence type="predicted"/>
<accession>A0A225VIN5</accession>
<keyword evidence="2" id="KW-1185">Reference proteome</keyword>
<comment type="caution">
    <text evidence="1">The sequence shown here is derived from an EMBL/GenBank/DDBJ whole genome shotgun (WGS) entry which is preliminary data.</text>
</comment>
<dbReference type="Proteomes" id="UP000198211">
    <property type="component" value="Unassembled WGS sequence"/>
</dbReference>
<organism evidence="1 2">
    <name type="scientific">Phytophthora megakarya</name>
    <dbReference type="NCBI Taxonomy" id="4795"/>
    <lineage>
        <taxon>Eukaryota</taxon>
        <taxon>Sar</taxon>
        <taxon>Stramenopiles</taxon>
        <taxon>Oomycota</taxon>
        <taxon>Peronosporomycetes</taxon>
        <taxon>Peronosporales</taxon>
        <taxon>Peronosporaceae</taxon>
        <taxon>Phytophthora</taxon>
    </lineage>
</organism>
<name>A0A225VIN5_9STRA</name>
<dbReference type="OrthoDB" id="125822at2759"/>
<reference evidence="2" key="1">
    <citation type="submission" date="2017-03" db="EMBL/GenBank/DDBJ databases">
        <title>Phytopthora megakarya and P. palmivora, two closely related causual agents of cacao black pod achieved similar genome size and gene model numbers by different mechanisms.</title>
        <authorList>
            <person name="Ali S."/>
            <person name="Shao J."/>
            <person name="Larry D.J."/>
            <person name="Kronmiller B."/>
            <person name="Shen D."/>
            <person name="Strem M.D."/>
            <person name="Melnick R.L."/>
            <person name="Guiltinan M.J."/>
            <person name="Tyler B.M."/>
            <person name="Meinhardt L.W."/>
            <person name="Bailey B.A."/>
        </authorList>
    </citation>
    <scope>NUCLEOTIDE SEQUENCE [LARGE SCALE GENOMIC DNA]</scope>
    <source>
        <strain evidence="2">zdho120</strain>
    </source>
</reference>
<gene>
    <name evidence="1" type="ORF">PHMEG_00023344</name>
</gene>
<dbReference type="AlphaFoldDB" id="A0A225VIN5"/>
<evidence type="ECO:0008006" key="3">
    <source>
        <dbReference type="Google" id="ProtNLM"/>
    </source>
</evidence>